<dbReference type="SUPFAM" id="SSF54909">
    <property type="entry name" value="Dimeric alpha+beta barrel"/>
    <property type="match status" value="1"/>
</dbReference>
<evidence type="ECO:0000256" key="5">
    <source>
        <dbReference type="ARBA" id="ARBA00022729"/>
    </source>
</evidence>
<comment type="caution">
    <text evidence="10">The sequence shown here is derived from an EMBL/GenBank/DDBJ whole genome shotgun (WGS) entry which is preliminary data.</text>
</comment>
<keyword evidence="2" id="KW-0575">Peroxidase</keyword>
<gene>
    <name evidence="10" type="ORF">Q8X39_10535</name>
</gene>
<accession>A0ABT9G3L1</accession>
<keyword evidence="6" id="KW-0560">Oxidoreductase</keyword>
<dbReference type="InterPro" id="IPR006314">
    <property type="entry name" value="Dyp_peroxidase"/>
</dbReference>
<evidence type="ECO:0000256" key="6">
    <source>
        <dbReference type="ARBA" id="ARBA00023002"/>
    </source>
</evidence>
<proteinExistence type="predicted"/>
<dbReference type="PANTHER" id="PTHR30521">
    <property type="entry name" value="DEFERROCHELATASE/PEROXIDASE"/>
    <property type="match status" value="1"/>
</dbReference>
<keyword evidence="7" id="KW-0408">Iron</keyword>
<dbReference type="PANTHER" id="PTHR30521:SF4">
    <property type="entry name" value="DEFERROCHELATASE"/>
    <property type="match status" value="1"/>
</dbReference>
<dbReference type="EMBL" id="JAUZEE010000005">
    <property type="protein sequence ID" value="MDP4301072.1"/>
    <property type="molecule type" value="Genomic_DNA"/>
</dbReference>
<comment type="cofactor">
    <cofactor evidence="1">
        <name>heme b</name>
        <dbReference type="ChEBI" id="CHEBI:60344"/>
    </cofactor>
</comment>
<keyword evidence="3" id="KW-0349">Heme</keyword>
<evidence type="ECO:0000256" key="3">
    <source>
        <dbReference type="ARBA" id="ARBA00022617"/>
    </source>
</evidence>
<feature type="region of interest" description="Disordered" evidence="8">
    <location>
        <begin position="1"/>
        <end position="21"/>
    </location>
</feature>
<keyword evidence="4" id="KW-0479">Metal-binding</keyword>
<evidence type="ECO:0000259" key="9">
    <source>
        <dbReference type="Pfam" id="PF20628"/>
    </source>
</evidence>
<dbReference type="InterPro" id="IPR011008">
    <property type="entry name" value="Dimeric_a/b-barrel"/>
</dbReference>
<evidence type="ECO:0000256" key="4">
    <source>
        <dbReference type="ARBA" id="ARBA00022723"/>
    </source>
</evidence>
<sequence length="523" mass="56656">MSIDVSDDVSTDDPHAPQRLPGCGYRRAHAACHLVLQMCEGRRTEARAMLKALRQMADAHGPLSGHASALAEGVELRGRDGAIDIGLTLRGLRQLGVSREWIERSAARSDAWRQGPAARAWRLGDSGPAAPSHWEGWAADDQADLVLSLHGHSAAAVEALCERVVGQDGFDTVWVELGRLRAERLTEPAPAGREHFGYRDGLSRPAWVERRTVDGGIGRHPQAVALGELLLGHLNDVGANPWDFRDLRVQDGDPSVDPRADPNPALDEARRFFLGASFGVLRKMRQDVGVFQAQVGQAARDLAARAGFRQAMDAQLATENAQRRRAGLAERDAAAVADVYIRAQFCGRWPSGHPMQARDGWFEPTGALALPDDAGRVHDLPADAPHRGCPAFGSHVRRMNPRGDPVVPPRRRVVLRRGLPYGAHGDADVGLLGLFFCASIEDQFEHLLGAWAQQTPMGPDHVGTARDPLIGQHADATAPLEIWLPDGSAMTASLDRPSVLTQGTLYLLYLGRHGLDQVCGGTR</sequence>
<dbReference type="RefSeq" id="WP_305749630.1">
    <property type="nucleotide sequence ID" value="NZ_JAUZEE010000005.1"/>
</dbReference>
<dbReference type="PROSITE" id="PS51404">
    <property type="entry name" value="DYP_PEROXIDASE"/>
    <property type="match status" value="1"/>
</dbReference>
<evidence type="ECO:0000256" key="7">
    <source>
        <dbReference type="ARBA" id="ARBA00023004"/>
    </source>
</evidence>
<evidence type="ECO:0000256" key="2">
    <source>
        <dbReference type="ARBA" id="ARBA00022559"/>
    </source>
</evidence>
<name>A0ABT9G3L1_LEPDI</name>
<keyword evidence="5" id="KW-0732">Signal</keyword>
<feature type="compositionally biased region" description="Acidic residues" evidence="8">
    <location>
        <begin position="1"/>
        <end position="11"/>
    </location>
</feature>
<dbReference type="InterPro" id="IPR048328">
    <property type="entry name" value="Dyp_perox_C"/>
</dbReference>
<feature type="domain" description="Dyp-type peroxidase C-terminal" evidence="9">
    <location>
        <begin position="394"/>
        <end position="451"/>
    </location>
</feature>
<evidence type="ECO:0000256" key="8">
    <source>
        <dbReference type="SAM" id="MobiDB-lite"/>
    </source>
</evidence>
<evidence type="ECO:0000313" key="10">
    <source>
        <dbReference type="EMBL" id="MDP4301072.1"/>
    </source>
</evidence>
<reference evidence="10 11" key="1">
    <citation type="submission" date="2023-08" db="EMBL/GenBank/DDBJ databases">
        <authorList>
            <person name="Roldan D.M."/>
            <person name="Menes R.J."/>
        </authorList>
    </citation>
    <scope>NUCLEOTIDE SEQUENCE [LARGE SCALE GENOMIC DNA]</scope>
    <source>
        <strain evidence="10 11">CCM 2812</strain>
    </source>
</reference>
<evidence type="ECO:0000256" key="1">
    <source>
        <dbReference type="ARBA" id="ARBA00001970"/>
    </source>
</evidence>
<keyword evidence="11" id="KW-1185">Reference proteome</keyword>
<organism evidence="10 11">
    <name type="scientific">Leptothrix discophora</name>
    <dbReference type="NCBI Taxonomy" id="89"/>
    <lineage>
        <taxon>Bacteria</taxon>
        <taxon>Pseudomonadati</taxon>
        <taxon>Pseudomonadota</taxon>
        <taxon>Betaproteobacteria</taxon>
        <taxon>Burkholderiales</taxon>
        <taxon>Sphaerotilaceae</taxon>
        <taxon>Leptothrix</taxon>
    </lineage>
</organism>
<evidence type="ECO:0000313" key="11">
    <source>
        <dbReference type="Proteomes" id="UP001235760"/>
    </source>
</evidence>
<dbReference type="Pfam" id="PF20628">
    <property type="entry name" value="Dyp_perox_C"/>
    <property type="match status" value="1"/>
</dbReference>
<protein>
    <recommendedName>
        <fullName evidence="9">Dyp-type peroxidase C-terminal domain-containing protein</fullName>
    </recommendedName>
</protein>
<dbReference type="Proteomes" id="UP001235760">
    <property type="component" value="Unassembled WGS sequence"/>
</dbReference>